<dbReference type="InterPro" id="IPR013087">
    <property type="entry name" value="Znf_C2H2_type"/>
</dbReference>
<gene>
    <name evidence="4" type="ORF">AXG93_242s1290</name>
</gene>
<dbReference type="AlphaFoldDB" id="A0A176VMV9"/>
<name>A0A176VMV9_MARPO</name>
<evidence type="ECO:0000256" key="1">
    <source>
        <dbReference type="PROSITE-ProRule" id="PRU00042"/>
    </source>
</evidence>
<accession>A0A176VMV9</accession>
<dbReference type="EMBL" id="LVLJ01003307">
    <property type="protein sequence ID" value="OAE21947.1"/>
    <property type="molecule type" value="Genomic_DNA"/>
</dbReference>
<dbReference type="Proteomes" id="UP000077202">
    <property type="component" value="Unassembled WGS sequence"/>
</dbReference>
<feature type="region of interest" description="Disordered" evidence="2">
    <location>
        <begin position="580"/>
        <end position="633"/>
    </location>
</feature>
<organism evidence="4 5">
    <name type="scientific">Marchantia polymorpha subsp. ruderalis</name>
    <dbReference type="NCBI Taxonomy" id="1480154"/>
    <lineage>
        <taxon>Eukaryota</taxon>
        <taxon>Viridiplantae</taxon>
        <taxon>Streptophyta</taxon>
        <taxon>Embryophyta</taxon>
        <taxon>Marchantiophyta</taxon>
        <taxon>Marchantiopsida</taxon>
        <taxon>Marchantiidae</taxon>
        <taxon>Marchantiales</taxon>
        <taxon>Marchantiaceae</taxon>
        <taxon>Marchantia</taxon>
    </lineage>
</organism>
<feature type="region of interest" description="Disordered" evidence="2">
    <location>
        <begin position="482"/>
        <end position="509"/>
    </location>
</feature>
<feature type="region of interest" description="Disordered" evidence="2">
    <location>
        <begin position="374"/>
        <end position="398"/>
    </location>
</feature>
<feature type="region of interest" description="Disordered" evidence="2">
    <location>
        <begin position="417"/>
        <end position="443"/>
    </location>
</feature>
<dbReference type="GO" id="GO:0008270">
    <property type="term" value="F:zinc ion binding"/>
    <property type="evidence" value="ECO:0007669"/>
    <property type="project" value="UniProtKB-KW"/>
</dbReference>
<dbReference type="PANTHER" id="PTHR35744">
    <property type="entry name" value="C2H2-TYPE DOMAIN-CONTAINING PROTEIN"/>
    <property type="match status" value="1"/>
</dbReference>
<keyword evidence="1" id="KW-0862">Zinc</keyword>
<keyword evidence="1" id="KW-0863">Zinc-finger</keyword>
<dbReference type="PANTHER" id="PTHR35744:SF4">
    <property type="entry name" value="OS04G0464600 PROTEIN"/>
    <property type="match status" value="1"/>
</dbReference>
<dbReference type="CDD" id="cd18725">
    <property type="entry name" value="PIN_LabA-like"/>
    <property type="match status" value="1"/>
</dbReference>
<keyword evidence="1" id="KW-0479">Metal-binding</keyword>
<evidence type="ECO:0000256" key="2">
    <source>
        <dbReference type="SAM" id="MobiDB-lite"/>
    </source>
</evidence>
<sequence>MVIRSREAELVILMVGHLLSSRKSAQGCAAERANGFVLPRKFSRMALILRSIARRALATAPVAEEFCTGRVWIPIIRSISTESTEPVTDAPPMLKKRTVGVFWDLDNKPPKNVPPFKAATRLMEMAAGFGDVVDVVAYANHHAFSHVPTWVHEERKQRKMLDELEVKGLVKPEEPYVCGVCGAKKKTRAELTKHFKSLHEREQKKRMNRLESLKGKKKQKERFWDNNVEKMTKYKEAARSIILPKVGYGLMQDLRRAGVYVRTVEDKPQAADIALKEHITKSVKKGVKCICLVSDDSDFTPVLKLARERNLHTIVVGDLRVLSAYADTYFSWAEVASGIAEQKAKRETRMLMADFLGRLGQKLENHRYKGFGFDEDDVDEEESASDSEAEIEDGKRWRHHENVIHSDEEAQDFDFFNDESSESDTDAELGSRPPRPRTLPSLAPGFTRRVVLNKSRGFSSERILHTGDHSFNDIISETDVRASLPKGSRGVPSRDKALRKSPSSTNEVPETVSVCLDADTKEVRPINEVTSSSDEAPVWVKSESVDNIVIKFFSSSSTIEKETGMESARKQQVREQVFSSDIDSDAVGSSDGECPSSHASIGRGRKKRKLFNEEEKRKKKPKNHFGGRSEGPIPVYMSGFVSESEADCERINSWYFDFWKEEVNEYKGRRVNKHKKD</sequence>
<keyword evidence="5" id="KW-1185">Reference proteome</keyword>
<dbReference type="InterPro" id="IPR021139">
    <property type="entry name" value="NYN"/>
</dbReference>
<feature type="compositionally biased region" description="Acidic residues" evidence="2">
    <location>
        <begin position="374"/>
        <end position="391"/>
    </location>
</feature>
<feature type="domain" description="C2H2-type" evidence="3">
    <location>
        <begin position="176"/>
        <end position="204"/>
    </location>
</feature>
<evidence type="ECO:0000313" key="4">
    <source>
        <dbReference type="EMBL" id="OAE21947.1"/>
    </source>
</evidence>
<proteinExistence type="predicted"/>
<feature type="compositionally biased region" description="Acidic residues" evidence="2">
    <location>
        <begin position="417"/>
        <end position="427"/>
    </location>
</feature>
<protein>
    <recommendedName>
        <fullName evidence="3">C2H2-type domain-containing protein</fullName>
    </recommendedName>
</protein>
<comment type="caution">
    <text evidence="4">The sequence shown here is derived from an EMBL/GenBank/DDBJ whole genome shotgun (WGS) entry which is preliminary data.</text>
</comment>
<evidence type="ECO:0000259" key="3">
    <source>
        <dbReference type="PROSITE" id="PS50157"/>
    </source>
</evidence>
<dbReference type="PROSITE" id="PS50157">
    <property type="entry name" value="ZINC_FINGER_C2H2_2"/>
    <property type="match status" value="1"/>
</dbReference>
<dbReference type="Pfam" id="PF01936">
    <property type="entry name" value="NYN"/>
    <property type="match status" value="1"/>
</dbReference>
<reference evidence="4" key="1">
    <citation type="submission" date="2016-03" db="EMBL/GenBank/DDBJ databases">
        <title>Mechanisms controlling the formation of the plant cell surface in tip-growing cells are functionally conserved among land plants.</title>
        <authorList>
            <person name="Honkanen S."/>
            <person name="Jones V.A."/>
            <person name="Morieri G."/>
            <person name="Champion C."/>
            <person name="Hetherington A.J."/>
            <person name="Kelly S."/>
            <person name="Saint-Marcoux D."/>
            <person name="Proust H."/>
            <person name="Prescott H."/>
            <person name="Dolan L."/>
        </authorList>
    </citation>
    <scope>NUCLEOTIDE SEQUENCE [LARGE SCALE GENOMIC DNA]</scope>
    <source>
        <tissue evidence="4">Whole gametophyte</tissue>
    </source>
</reference>
<dbReference type="GO" id="GO:0004540">
    <property type="term" value="F:RNA nuclease activity"/>
    <property type="evidence" value="ECO:0007669"/>
    <property type="project" value="InterPro"/>
</dbReference>
<evidence type="ECO:0000313" key="5">
    <source>
        <dbReference type="Proteomes" id="UP000077202"/>
    </source>
</evidence>
<dbReference type="Gene3D" id="3.40.50.1010">
    <property type="entry name" value="5'-nuclease"/>
    <property type="match status" value="1"/>
</dbReference>